<dbReference type="EnsemblPlants" id="MELO3C019248.2.1">
    <property type="protein sequence ID" value="MELO3C019248.2.1"/>
    <property type="gene ID" value="MELO3C019248.2"/>
</dbReference>
<name>A0A9I9DIM4_CUCME</name>
<proteinExistence type="predicted"/>
<sequence>MDLSVVRIFVGAEGVDWSHEDGGRWRSGIEAMGFGRIWNREWFGDGPEKRPTGTGRWRSRTTEMVIGDLWQRWSGVDLQNGCDRRRKRWTEVESVDDWQTERDYVVVKDWEGKFSDGVTAEA</sequence>
<protein>
    <submittedName>
        <fullName evidence="1">Uncharacterized protein</fullName>
    </submittedName>
</protein>
<accession>A0A9I9DIM4</accession>
<organism evidence="1">
    <name type="scientific">Cucumis melo</name>
    <name type="common">Muskmelon</name>
    <dbReference type="NCBI Taxonomy" id="3656"/>
    <lineage>
        <taxon>Eukaryota</taxon>
        <taxon>Viridiplantae</taxon>
        <taxon>Streptophyta</taxon>
        <taxon>Embryophyta</taxon>
        <taxon>Tracheophyta</taxon>
        <taxon>Spermatophyta</taxon>
        <taxon>Magnoliopsida</taxon>
        <taxon>eudicotyledons</taxon>
        <taxon>Gunneridae</taxon>
        <taxon>Pentapetalae</taxon>
        <taxon>rosids</taxon>
        <taxon>fabids</taxon>
        <taxon>Cucurbitales</taxon>
        <taxon>Cucurbitaceae</taxon>
        <taxon>Benincaseae</taxon>
        <taxon>Cucumis</taxon>
    </lineage>
</organism>
<dbReference type="Gramene" id="MELO3C019248.2.1">
    <property type="protein sequence ID" value="MELO3C019248.2.1"/>
    <property type="gene ID" value="MELO3C019248.2"/>
</dbReference>
<evidence type="ECO:0000313" key="1">
    <source>
        <dbReference type="EnsemblPlants" id="MELO3C019248.2.1"/>
    </source>
</evidence>
<reference evidence="1" key="1">
    <citation type="submission" date="2023-03" db="UniProtKB">
        <authorList>
            <consortium name="EnsemblPlants"/>
        </authorList>
    </citation>
    <scope>IDENTIFICATION</scope>
</reference>
<dbReference type="AlphaFoldDB" id="A0A9I9DIM4"/>